<proteinExistence type="predicted"/>
<reference evidence="2" key="1">
    <citation type="journal article" date="2019" name="Int. J. Syst. Evol. Microbiol.">
        <title>The Global Catalogue of Microorganisms (GCM) 10K type strain sequencing project: providing services to taxonomists for standard genome sequencing and annotation.</title>
        <authorList>
            <consortium name="The Broad Institute Genomics Platform"/>
            <consortium name="The Broad Institute Genome Sequencing Center for Infectious Disease"/>
            <person name="Wu L."/>
            <person name="Ma J."/>
        </authorList>
    </citation>
    <scope>NUCLEOTIDE SEQUENCE [LARGE SCALE GENOMIC DNA]</scope>
    <source>
        <strain evidence="2">NBRC 101365</strain>
    </source>
</reference>
<name>A0ABQ6CGY1_9HYPH</name>
<sequence>MPLNSRTFAGDSKLEACLVDDAAHLTIGAQGEHVAKVQSAVIYLDGLDIDAAELQAGRYGPSTAAAVLKFKTARSIINRAYQQSADNIVGKMTIKALDDELFAAENATVQVVPIQMCPRPN</sequence>
<dbReference type="RefSeq" id="WP_284312587.1">
    <property type="nucleotide sequence ID" value="NZ_BSPC01000023.1"/>
</dbReference>
<accession>A0ABQ6CGY1</accession>
<dbReference type="InterPro" id="IPR036366">
    <property type="entry name" value="PGBDSf"/>
</dbReference>
<keyword evidence="2" id="KW-1185">Reference proteome</keyword>
<organism evidence="1 2">
    <name type="scientific">Labrys miyagiensis</name>
    <dbReference type="NCBI Taxonomy" id="346912"/>
    <lineage>
        <taxon>Bacteria</taxon>
        <taxon>Pseudomonadati</taxon>
        <taxon>Pseudomonadota</taxon>
        <taxon>Alphaproteobacteria</taxon>
        <taxon>Hyphomicrobiales</taxon>
        <taxon>Xanthobacteraceae</taxon>
        <taxon>Labrys</taxon>
    </lineage>
</organism>
<gene>
    <name evidence="1" type="ORF">GCM10007874_26250</name>
</gene>
<dbReference type="Proteomes" id="UP001156882">
    <property type="component" value="Unassembled WGS sequence"/>
</dbReference>
<evidence type="ECO:0000313" key="2">
    <source>
        <dbReference type="Proteomes" id="UP001156882"/>
    </source>
</evidence>
<protein>
    <submittedName>
        <fullName evidence="1">Uncharacterized protein</fullName>
    </submittedName>
</protein>
<dbReference type="Gene3D" id="1.10.101.10">
    <property type="entry name" value="PGBD-like superfamily/PGBD"/>
    <property type="match status" value="1"/>
</dbReference>
<comment type="caution">
    <text evidence="1">The sequence shown here is derived from an EMBL/GenBank/DDBJ whole genome shotgun (WGS) entry which is preliminary data.</text>
</comment>
<evidence type="ECO:0000313" key="1">
    <source>
        <dbReference type="EMBL" id="GLS19608.1"/>
    </source>
</evidence>
<dbReference type="EMBL" id="BSPC01000023">
    <property type="protein sequence ID" value="GLS19608.1"/>
    <property type="molecule type" value="Genomic_DNA"/>
</dbReference>